<accession>A0A060UZ74</accession>
<dbReference type="Proteomes" id="UP000193925">
    <property type="component" value="Chromosome AFERRI"/>
</dbReference>
<sequence>MISVLQISEKLAWALPSGIRKTLDPVEIDLFQPPPSLQQLEEWRVRRHPSWKNASDRALQLPLPVLNLALASGIIVLDHAINAIEYEAAEQELVPTDFKDHWDRNEITRRYAELLREQERLPVVAEVTALDDYLHSVSLPAKAGDFVGKAAADFLVAFRKHV</sequence>
<protein>
    <submittedName>
        <fullName evidence="1">Uncharacterized protein</fullName>
    </submittedName>
</protein>
<reference evidence="1" key="1">
    <citation type="submission" date="2014-03" db="EMBL/GenBank/DDBJ databases">
        <authorList>
            <person name="Genoscope - CEA"/>
        </authorList>
    </citation>
    <scope>NUCLEOTIDE SEQUENCE [LARGE SCALE GENOMIC DNA]</scope>
    <source>
        <strain evidence="1">CF27</strain>
    </source>
</reference>
<dbReference type="EMBL" id="CCCS020000057">
    <property type="protein sequence ID" value="CDQ11779.1"/>
    <property type="molecule type" value="Genomic_DNA"/>
</dbReference>
<reference evidence="1" key="2">
    <citation type="submission" date="2014-07" db="EMBL/GenBank/DDBJ databases">
        <title>Initial genome analysis of the psychrotolerant acidophile Acidithiobacillus ferrivorans CF27: insights into iron and sulfur oxidation pathways and into biofilm formation.</title>
        <authorList>
            <person name="Talla E."/>
            <person name="Hedrich S."/>
            <person name="Mangenot S."/>
            <person name="Ji B."/>
            <person name="Johnson D.B."/>
            <person name="Barbe V."/>
            <person name="Bonnefoy V."/>
        </authorList>
    </citation>
    <scope>NUCLEOTIDE SEQUENCE [LARGE SCALE GENOMIC DNA]</scope>
    <source>
        <strain evidence="1">CF27</strain>
    </source>
</reference>
<evidence type="ECO:0000313" key="1">
    <source>
        <dbReference type="EMBL" id="CDQ11779.1"/>
    </source>
</evidence>
<dbReference type="EMBL" id="LT841305">
    <property type="protein sequence ID" value="SMH65340.1"/>
    <property type="molecule type" value="Genomic_DNA"/>
</dbReference>
<evidence type="ECO:0000313" key="4">
    <source>
        <dbReference type="Proteomes" id="UP000093129"/>
    </source>
</evidence>
<gene>
    <name evidence="3" type="ORF">AFERRI_20122</name>
    <name evidence="1" type="ORF">AFERRI_600005</name>
    <name evidence="2" type="ORF">BBC27_04125</name>
</gene>
<proteinExistence type="predicted"/>
<dbReference type="EMBL" id="MASQ01000143">
    <property type="protein sequence ID" value="OCB01415.1"/>
    <property type="molecule type" value="Genomic_DNA"/>
</dbReference>
<name>A0A060UZ74_9PROT</name>
<reference evidence="2 4" key="3">
    <citation type="submission" date="2016-07" db="EMBL/GenBank/DDBJ databases">
        <title>Draft genome of a psychrotolerant acidophile Acidithiobacillus ferrivorans strain YL15.</title>
        <authorList>
            <person name="Peng T."/>
            <person name="Ma L."/>
            <person name="Nan M."/>
            <person name="An N."/>
            <person name="Wang M."/>
            <person name="Qiu G."/>
            <person name="Zeng W."/>
        </authorList>
    </citation>
    <scope>NUCLEOTIDE SEQUENCE [LARGE SCALE GENOMIC DNA]</scope>
    <source>
        <strain evidence="2 4">YL15</strain>
    </source>
</reference>
<evidence type="ECO:0000313" key="3">
    <source>
        <dbReference type="EMBL" id="SMH65340.1"/>
    </source>
</evidence>
<dbReference type="Proteomes" id="UP000093129">
    <property type="component" value="Unassembled WGS sequence"/>
</dbReference>
<evidence type="ECO:0000313" key="5">
    <source>
        <dbReference type="Proteomes" id="UP000193925"/>
    </source>
</evidence>
<dbReference type="RefSeq" id="WP_035195030.1">
    <property type="nucleotide sequence ID" value="NZ_CCCS020000057.1"/>
</dbReference>
<dbReference type="AlphaFoldDB" id="A0A060UZ74"/>
<reference evidence="3 5" key="4">
    <citation type="submission" date="2017-03" db="EMBL/GenBank/DDBJ databases">
        <authorList>
            <person name="Regsiter A."/>
            <person name="William W."/>
        </authorList>
    </citation>
    <scope>NUCLEOTIDE SEQUENCE [LARGE SCALE GENOMIC DNA]</scope>
    <source>
        <strain evidence="3">PRJEB5721</strain>
    </source>
</reference>
<keyword evidence="5" id="KW-1185">Reference proteome</keyword>
<organism evidence="1">
    <name type="scientific">Acidithiobacillus ferrivorans</name>
    <dbReference type="NCBI Taxonomy" id="160808"/>
    <lineage>
        <taxon>Bacteria</taxon>
        <taxon>Pseudomonadati</taxon>
        <taxon>Pseudomonadota</taxon>
        <taxon>Acidithiobacillia</taxon>
        <taxon>Acidithiobacillales</taxon>
        <taxon>Acidithiobacillaceae</taxon>
        <taxon>Acidithiobacillus</taxon>
    </lineage>
</organism>
<evidence type="ECO:0000313" key="2">
    <source>
        <dbReference type="EMBL" id="OCB01415.1"/>
    </source>
</evidence>